<dbReference type="PANTHER" id="PTHR10362">
    <property type="entry name" value="HISTIDINE AMMONIA-LYASE"/>
    <property type="match status" value="1"/>
</dbReference>
<proteinExistence type="predicted"/>
<dbReference type="CDD" id="cd00332">
    <property type="entry name" value="PAL-HAL"/>
    <property type="match status" value="1"/>
</dbReference>
<dbReference type="Proteomes" id="UP000615755">
    <property type="component" value="Unassembled WGS sequence"/>
</dbReference>
<organism evidence="1 2">
    <name type="scientific">Pseudoalteromonas aurantia 208</name>
    <dbReference type="NCBI Taxonomy" id="1314867"/>
    <lineage>
        <taxon>Bacteria</taxon>
        <taxon>Pseudomonadati</taxon>
        <taxon>Pseudomonadota</taxon>
        <taxon>Gammaproteobacteria</taxon>
        <taxon>Alteromonadales</taxon>
        <taxon>Pseudoalteromonadaceae</taxon>
        <taxon>Pseudoalteromonas</taxon>
    </lineage>
</organism>
<dbReference type="Pfam" id="PF00221">
    <property type="entry name" value="Lyase_aromatic"/>
    <property type="match status" value="1"/>
</dbReference>
<dbReference type="PROSITE" id="PS00488">
    <property type="entry name" value="PAL_HISTIDASE"/>
    <property type="match status" value="1"/>
</dbReference>
<protein>
    <submittedName>
        <fullName evidence="1">Histidine ammonia-lyase</fullName>
    </submittedName>
</protein>
<dbReference type="Gene3D" id="1.20.200.10">
    <property type="entry name" value="Fumarase/aspartase (Central domain)"/>
    <property type="match status" value="1"/>
</dbReference>
<dbReference type="InterPro" id="IPR008948">
    <property type="entry name" value="L-Aspartase-like"/>
</dbReference>
<evidence type="ECO:0000313" key="1">
    <source>
        <dbReference type="EMBL" id="MBE0370478.1"/>
    </source>
</evidence>
<dbReference type="EMBL" id="AQGV01000015">
    <property type="protein sequence ID" value="MBE0370478.1"/>
    <property type="molecule type" value="Genomic_DNA"/>
</dbReference>
<gene>
    <name evidence="1" type="primary">hutH</name>
    <name evidence="1" type="ORF">PAUR_b0527</name>
</gene>
<reference evidence="1 2" key="1">
    <citation type="submission" date="2015-03" db="EMBL/GenBank/DDBJ databases">
        <title>Genome sequence of Pseudoalteromonas aurantia.</title>
        <authorList>
            <person name="Xie B.-B."/>
            <person name="Rong J.-C."/>
            <person name="Qin Q.-L."/>
            <person name="Zhang Y.-Z."/>
        </authorList>
    </citation>
    <scope>NUCLEOTIDE SEQUENCE [LARGE SCALE GENOMIC DNA]</scope>
    <source>
        <strain evidence="1 2">208</strain>
    </source>
</reference>
<dbReference type="InterPro" id="IPR022313">
    <property type="entry name" value="Phe/His_NH3-lyase_AS"/>
</dbReference>
<accession>A0ABR9EHL9</accession>
<dbReference type="SUPFAM" id="SSF48557">
    <property type="entry name" value="L-aspartase-like"/>
    <property type="match status" value="1"/>
</dbReference>
<dbReference type="RefSeq" id="WP_192509587.1">
    <property type="nucleotide sequence ID" value="NZ_AQGV01000015.1"/>
</dbReference>
<dbReference type="InterPro" id="IPR001106">
    <property type="entry name" value="Aromatic_Lyase"/>
</dbReference>
<evidence type="ECO:0000313" key="2">
    <source>
        <dbReference type="Proteomes" id="UP000615755"/>
    </source>
</evidence>
<comment type="caution">
    <text evidence="1">The sequence shown here is derived from an EMBL/GenBank/DDBJ whole genome shotgun (WGS) entry which is preliminary data.</text>
</comment>
<dbReference type="Gene3D" id="1.10.275.10">
    <property type="entry name" value="Fumarase/aspartase (N-terminal domain)"/>
    <property type="match status" value="1"/>
</dbReference>
<keyword evidence="2" id="KW-1185">Reference proteome</keyword>
<dbReference type="InterPro" id="IPR024083">
    <property type="entry name" value="Fumarase/histidase_N"/>
</dbReference>
<sequence length="537" mass="59225">MDQSHIINDEIKVEEQLGNIVFISQQTLSLEAVQQYASKPLSIIKLDSAELKDKILSNRQYLDNKLENKEDIYGVTTGFGNSASNRISPSLSEDLQQNLIAYHGCGVGEYLSEEDCAATLLIRMNCNAKGYSGVSWQLLEQMETFLNHRIIPAIPSMGSVGASGDLTPLSYIGAALGGKRNVYYKGQIRPTAEVLAELNIAPYKLKPKEGLAIMNGTSVMSGVAVNAIKEINQAVDFSCKLIALFVELIEGRTSPFHKRVHELKPHEGQQRVAAKILERLKDPEQRLGRRNRTDDNIEHGKKESFRLQDSYSIRCSPQVLGPLVDATIWAEKIMTTEINSVNDNPLFDNEQDLILNAGHFYGGHVASVCDALKPLVANMGALLERELGILVDDRLNGGIANNLVATEDLGDKAWIHHGFKAMQISASALVAEALKQANPASVFSRTTEALNQDIVSMGTIAARDLKRIVELIKPVIAIQAMAVRQAYYVHGADKKAQDLNPLSKEFFDLLSSNFEPVIEDRPMDREIVKMVDALFGK</sequence>
<name>A0ABR9EHL9_9GAMM</name>